<keyword evidence="4 7" id="KW-0812">Transmembrane</keyword>
<dbReference type="KEGG" id="ima:PO878_15820"/>
<dbReference type="InterPro" id="IPR004638">
    <property type="entry name" value="EmrB-like"/>
</dbReference>
<reference evidence="9" key="1">
    <citation type="submission" date="2023-01" db="EMBL/GenBank/DDBJ databases">
        <title>The diversity of Class Acidimicrobiia in South China Sea sediment environments and the proposal of Iamia marina sp. nov., a novel species of the genus Iamia.</title>
        <authorList>
            <person name="He Y."/>
            <person name="Tian X."/>
        </authorList>
    </citation>
    <scope>NUCLEOTIDE SEQUENCE</scope>
    <source>
        <strain evidence="9">DSM 19957</strain>
    </source>
</reference>
<name>A0AAE9Y7Q2_9ACTN</name>
<feature type="transmembrane region" description="Helical" evidence="7">
    <location>
        <begin position="310"/>
        <end position="328"/>
    </location>
</feature>
<feature type="transmembrane region" description="Helical" evidence="7">
    <location>
        <begin position="175"/>
        <end position="197"/>
    </location>
</feature>
<dbReference type="PROSITE" id="PS50850">
    <property type="entry name" value="MFS"/>
    <property type="match status" value="1"/>
</dbReference>
<dbReference type="Gene3D" id="1.20.1720.10">
    <property type="entry name" value="Multidrug resistance protein D"/>
    <property type="match status" value="1"/>
</dbReference>
<evidence type="ECO:0000256" key="7">
    <source>
        <dbReference type="SAM" id="Phobius"/>
    </source>
</evidence>
<keyword evidence="5 7" id="KW-1133">Transmembrane helix</keyword>
<proteinExistence type="predicted"/>
<dbReference type="SUPFAM" id="SSF103473">
    <property type="entry name" value="MFS general substrate transporter"/>
    <property type="match status" value="1"/>
</dbReference>
<evidence type="ECO:0000313" key="9">
    <source>
        <dbReference type="EMBL" id="WCO65968.1"/>
    </source>
</evidence>
<evidence type="ECO:0000256" key="5">
    <source>
        <dbReference type="ARBA" id="ARBA00022989"/>
    </source>
</evidence>
<dbReference type="InterPro" id="IPR011701">
    <property type="entry name" value="MFS"/>
</dbReference>
<feature type="transmembrane region" description="Helical" evidence="7">
    <location>
        <begin position="340"/>
        <end position="361"/>
    </location>
</feature>
<evidence type="ECO:0000313" key="10">
    <source>
        <dbReference type="Proteomes" id="UP001216390"/>
    </source>
</evidence>
<feature type="transmembrane region" description="Helical" evidence="7">
    <location>
        <begin position="367"/>
        <end position="393"/>
    </location>
</feature>
<comment type="subcellular location">
    <subcellularLocation>
        <location evidence="1">Cell membrane</location>
        <topology evidence="1">Multi-pass membrane protein</topology>
    </subcellularLocation>
</comment>
<evidence type="ECO:0000256" key="6">
    <source>
        <dbReference type="ARBA" id="ARBA00023136"/>
    </source>
</evidence>
<gene>
    <name evidence="9" type="ORF">PO878_15820</name>
</gene>
<evidence type="ECO:0000256" key="2">
    <source>
        <dbReference type="ARBA" id="ARBA00022448"/>
    </source>
</evidence>
<feature type="domain" description="Major facilitator superfamily (MFS) profile" evidence="8">
    <location>
        <begin position="22"/>
        <end position="510"/>
    </location>
</feature>
<dbReference type="GO" id="GO:0022857">
    <property type="term" value="F:transmembrane transporter activity"/>
    <property type="evidence" value="ECO:0007669"/>
    <property type="project" value="InterPro"/>
</dbReference>
<dbReference type="CDD" id="cd17321">
    <property type="entry name" value="MFS_MMR_MDR_like"/>
    <property type="match status" value="1"/>
</dbReference>
<dbReference type="InterPro" id="IPR036259">
    <property type="entry name" value="MFS_trans_sf"/>
</dbReference>
<feature type="transmembrane region" description="Helical" evidence="7">
    <location>
        <begin position="148"/>
        <end position="169"/>
    </location>
</feature>
<dbReference type="NCBIfam" id="TIGR00711">
    <property type="entry name" value="efflux_EmrB"/>
    <property type="match status" value="1"/>
</dbReference>
<feature type="transmembrane region" description="Helical" evidence="7">
    <location>
        <begin position="20"/>
        <end position="39"/>
    </location>
</feature>
<feature type="transmembrane region" description="Helical" evidence="7">
    <location>
        <begin position="486"/>
        <end position="506"/>
    </location>
</feature>
<evidence type="ECO:0000259" key="8">
    <source>
        <dbReference type="PROSITE" id="PS50850"/>
    </source>
</evidence>
<evidence type="ECO:0000256" key="1">
    <source>
        <dbReference type="ARBA" id="ARBA00004651"/>
    </source>
</evidence>
<dbReference type="Gene3D" id="1.20.1250.20">
    <property type="entry name" value="MFS general substrate transporter like domains"/>
    <property type="match status" value="1"/>
</dbReference>
<protein>
    <submittedName>
        <fullName evidence="9">MFS transporter</fullName>
    </submittedName>
</protein>
<feature type="transmembrane region" description="Helical" evidence="7">
    <location>
        <begin position="414"/>
        <end position="433"/>
    </location>
</feature>
<feature type="transmembrane region" description="Helical" evidence="7">
    <location>
        <begin position="59"/>
        <end position="78"/>
    </location>
</feature>
<dbReference type="PANTHER" id="PTHR42718">
    <property type="entry name" value="MAJOR FACILITATOR SUPERFAMILY MULTIDRUG TRANSPORTER MFSC"/>
    <property type="match status" value="1"/>
</dbReference>
<dbReference type="PRINTS" id="PR01036">
    <property type="entry name" value="TCRTETB"/>
</dbReference>
<feature type="transmembrane region" description="Helical" evidence="7">
    <location>
        <begin position="115"/>
        <end position="136"/>
    </location>
</feature>
<keyword evidence="6 7" id="KW-0472">Membrane</keyword>
<feature type="transmembrane region" description="Helical" evidence="7">
    <location>
        <begin position="235"/>
        <end position="256"/>
    </location>
</feature>
<organism evidence="9 10">
    <name type="scientific">Iamia majanohamensis</name>
    <dbReference type="NCBI Taxonomy" id="467976"/>
    <lineage>
        <taxon>Bacteria</taxon>
        <taxon>Bacillati</taxon>
        <taxon>Actinomycetota</taxon>
        <taxon>Acidimicrobiia</taxon>
        <taxon>Acidimicrobiales</taxon>
        <taxon>Iamiaceae</taxon>
        <taxon>Iamia</taxon>
    </lineage>
</organism>
<feature type="transmembrane region" description="Helical" evidence="7">
    <location>
        <begin position="209"/>
        <end position="229"/>
    </location>
</feature>
<keyword evidence="2" id="KW-0813">Transport</keyword>
<keyword evidence="10" id="KW-1185">Reference proteome</keyword>
<evidence type="ECO:0000256" key="4">
    <source>
        <dbReference type="ARBA" id="ARBA00022692"/>
    </source>
</evidence>
<dbReference type="Pfam" id="PF07690">
    <property type="entry name" value="MFS_1"/>
    <property type="match status" value="1"/>
</dbReference>
<dbReference type="RefSeq" id="WP_272735494.1">
    <property type="nucleotide sequence ID" value="NZ_CP116942.1"/>
</dbReference>
<evidence type="ECO:0000256" key="3">
    <source>
        <dbReference type="ARBA" id="ARBA00022475"/>
    </source>
</evidence>
<accession>A0AAE9Y7Q2</accession>
<feature type="transmembrane region" description="Helical" evidence="7">
    <location>
        <begin position="90"/>
        <end position="109"/>
    </location>
</feature>
<sequence length="526" mass="53891">MPPPPTSPVTPTAEGDPRRWLVLGVLCVNLVLIVAAVSSTNVALPTLARPDTLNASQTGLQWIVDAYAIVFAGLLLPAGAIGDRFGRKGALQAGLAVFALASLVAAFSGSTGPLIGARAVAGLGAALIMPTTLSILTNVFPPHERARAIGIWAGFAGAGGALGPLVGGFVLTHFWWGSVFLINVVIGAIALVAGGIVVPTSKDPERSPLDPVGSALSMVGFGGFLFAVIEAPERGWGDPLVVGAFVLAAVLLVGFVRWERGLRVPMLDISLFRVTRFATGTLTIAMAFFSLFGMLFLATQYFQYVRGDSPLVAGLALVPNALAMLFWAPRSERVVQRIGARRTVALGLGLHATGFVLFSFAGQDTPYALAGLALLVIGTGSGLAMAPTTSMIMAAVPMNRAGMGSAVNDTAREVGGAAGIAVLGSILATRYRAGLGSLLDRLPGPVAELVDRGVGQALDVAAGQGGAQGAALADAARASFVDAMALTLRIGALTAFVTAGLVLWFLRREAVARTTRAAEPAIAPVD</sequence>
<dbReference type="PANTHER" id="PTHR42718:SF42">
    <property type="entry name" value="EXPORT PROTEIN"/>
    <property type="match status" value="1"/>
</dbReference>
<feature type="transmembrane region" description="Helical" evidence="7">
    <location>
        <begin position="277"/>
        <end position="298"/>
    </location>
</feature>
<dbReference type="GO" id="GO:0005886">
    <property type="term" value="C:plasma membrane"/>
    <property type="evidence" value="ECO:0007669"/>
    <property type="project" value="UniProtKB-SubCell"/>
</dbReference>
<keyword evidence="3" id="KW-1003">Cell membrane</keyword>
<dbReference type="EMBL" id="CP116942">
    <property type="protein sequence ID" value="WCO65968.1"/>
    <property type="molecule type" value="Genomic_DNA"/>
</dbReference>
<dbReference type="AlphaFoldDB" id="A0AAE9Y7Q2"/>
<dbReference type="InterPro" id="IPR020846">
    <property type="entry name" value="MFS_dom"/>
</dbReference>
<dbReference type="Proteomes" id="UP001216390">
    <property type="component" value="Chromosome"/>
</dbReference>